<sequence length="367" mass="40424">MMHTVPDGVEVVASWERARHLDSPPLLVLDAVTGFLDAHGIGSGPLAWQRIGDGHSNVTYLIERGGESVVLRRGPRPPLPKSTHDMVREARIQRILGGHGVPVPEIIAVREDESLLGVPFYLMSRLDGTVITATVPPHLSSTEQRRATSEAVVDTLVALHGIDVSGGELASLGFPEGYLRRQVDRFRSLWEVNTNRSLPAVERIGDWLGRNLPTSQAASVVHGDYRMGNLMFAPQAPARILAILDWEMATLGDPLADLGYLTATWSEAGSPATPLELTRVTRSPGYLTQRELAERYRSRTGLDLTPLPWYQTLALWKAAIFCEAIYTRWQRGERPHDTAFGPSLETGVPRLLERAGRYAGLTATTRH</sequence>
<protein>
    <submittedName>
        <fullName evidence="2">Phosphotransferase family protein</fullName>
    </submittedName>
</protein>
<reference evidence="2" key="1">
    <citation type="submission" date="2020-01" db="EMBL/GenBank/DDBJ databases">
        <title>Insect and environment-associated Actinomycetes.</title>
        <authorList>
            <person name="Currrie C."/>
            <person name="Chevrette M."/>
            <person name="Carlson C."/>
            <person name="Stubbendieck R."/>
            <person name="Wendt-Pienkowski E."/>
        </authorList>
    </citation>
    <scope>NUCLEOTIDE SEQUENCE</scope>
    <source>
        <strain evidence="2">SID7499</strain>
    </source>
</reference>
<dbReference type="Gene3D" id="3.90.1200.10">
    <property type="match status" value="1"/>
</dbReference>
<proteinExistence type="predicted"/>
<organism evidence="2">
    <name type="scientific">Streptomyces sp. SID7499</name>
    <dbReference type="NCBI Taxonomy" id="2706086"/>
    <lineage>
        <taxon>Bacteria</taxon>
        <taxon>Bacillati</taxon>
        <taxon>Actinomycetota</taxon>
        <taxon>Actinomycetes</taxon>
        <taxon>Kitasatosporales</taxon>
        <taxon>Streptomycetaceae</taxon>
        <taxon>Streptomyces</taxon>
    </lineage>
</organism>
<dbReference type="GO" id="GO:0016740">
    <property type="term" value="F:transferase activity"/>
    <property type="evidence" value="ECO:0007669"/>
    <property type="project" value="UniProtKB-KW"/>
</dbReference>
<dbReference type="Pfam" id="PF01636">
    <property type="entry name" value="APH"/>
    <property type="match status" value="1"/>
</dbReference>
<dbReference type="InterPro" id="IPR002575">
    <property type="entry name" value="Aminoglycoside_PTrfase"/>
</dbReference>
<dbReference type="Gene3D" id="3.30.200.20">
    <property type="entry name" value="Phosphorylase Kinase, domain 1"/>
    <property type="match status" value="1"/>
</dbReference>
<dbReference type="PANTHER" id="PTHR47829:SF1">
    <property type="entry name" value="HAD FAMILY PHOSPHATASE"/>
    <property type="match status" value="1"/>
</dbReference>
<name>A0A6G3WPS3_9ACTN</name>
<dbReference type="EMBL" id="JAAGMN010001395">
    <property type="protein sequence ID" value="NEE07481.1"/>
    <property type="molecule type" value="Genomic_DNA"/>
</dbReference>
<evidence type="ECO:0000313" key="2">
    <source>
        <dbReference type="EMBL" id="NEE07481.1"/>
    </source>
</evidence>
<keyword evidence="2" id="KW-0808">Transferase</keyword>
<dbReference type="InterPro" id="IPR052898">
    <property type="entry name" value="ACAD10-like"/>
</dbReference>
<dbReference type="SUPFAM" id="SSF56112">
    <property type="entry name" value="Protein kinase-like (PK-like)"/>
    <property type="match status" value="1"/>
</dbReference>
<dbReference type="CDD" id="cd05154">
    <property type="entry name" value="ACAD10_11_N-like"/>
    <property type="match status" value="1"/>
</dbReference>
<evidence type="ECO:0000259" key="1">
    <source>
        <dbReference type="Pfam" id="PF01636"/>
    </source>
</evidence>
<dbReference type="InterPro" id="IPR011009">
    <property type="entry name" value="Kinase-like_dom_sf"/>
</dbReference>
<feature type="domain" description="Aminoglycoside phosphotransferase" evidence="1">
    <location>
        <begin position="48"/>
        <end position="273"/>
    </location>
</feature>
<comment type="caution">
    <text evidence="2">The sequence shown here is derived from an EMBL/GenBank/DDBJ whole genome shotgun (WGS) entry which is preliminary data.</text>
</comment>
<gene>
    <name evidence="2" type="ORF">G3M58_13605</name>
</gene>
<dbReference type="PANTHER" id="PTHR47829">
    <property type="entry name" value="HYDROLASE, PUTATIVE (AFU_ORTHOLOGUE AFUA_1G12880)-RELATED"/>
    <property type="match status" value="1"/>
</dbReference>
<accession>A0A6G3WPS3</accession>
<dbReference type="InterPro" id="IPR041726">
    <property type="entry name" value="ACAD10_11_N"/>
</dbReference>
<dbReference type="AlphaFoldDB" id="A0A6G3WPS3"/>